<dbReference type="GO" id="GO:0050660">
    <property type="term" value="F:flavin adenine dinucleotide binding"/>
    <property type="evidence" value="ECO:0007669"/>
    <property type="project" value="InterPro"/>
</dbReference>
<dbReference type="Pfam" id="PF01207">
    <property type="entry name" value="Dus"/>
    <property type="match status" value="1"/>
</dbReference>
<dbReference type="AlphaFoldDB" id="A0A2W4QD45"/>
<evidence type="ECO:0000256" key="4">
    <source>
        <dbReference type="ARBA" id="ARBA00022694"/>
    </source>
</evidence>
<dbReference type="CDD" id="cd02801">
    <property type="entry name" value="DUS_like_FMN"/>
    <property type="match status" value="1"/>
</dbReference>
<keyword evidence="3" id="KW-0288">FMN</keyword>
<comment type="caution">
    <text evidence="7">The sequence shown here is derived from an EMBL/GenBank/DDBJ whole genome shotgun (WGS) entry which is preliminary data.</text>
</comment>
<feature type="domain" description="DUS-like FMN-binding" evidence="6">
    <location>
        <begin position="1"/>
        <end position="185"/>
    </location>
</feature>
<organism evidence="7 8">
    <name type="scientific">Candidatus Methylumidiphilus alinenensis</name>
    <dbReference type="NCBI Taxonomy" id="2202197"/>
    <lineage>
        <taxon>Bacteria</taxon>
        <taxon>Pseudomonadati</taxon>
        <taxon>Pseudomonadota</taxon>
        <taxon>Gammaproteobacteria</taxon>
        <taxon>Methylococcales</taxon>
        <taxon>Candidatus Methylumidiphilus</taxon>
    </lineage>
</organism>
<keyword evidence="2" id="KW-0285">Flavoprotein</keyword>
<name>A0A2W4QD45_9GAMM</name>
<dbReference type="PROSITE" id="PS01136">
    <property type="entry name" value="UPF0034"/>
    <property type="match status" value="1"/>
</dbReference>
<dbReference type="InterPro" id="IPR013785">
    <property type="entry name" value="Aldolase_TIM"/>
</dbReference>
<dbReference type="GO" id="GO:0017150">
    <property type="term" value="F:tRNA dihydrouridine synthase activity"/>
    <property type="evidence" value="ECO:0007669"/>
    <property type="project" value="InterPro"/>
</dbReference>
<dbReference type="PANTHER" id="PTHR11082:SF26">
    <property type="entry name" value="TRNA-DIHYDROURIDINE(16) SYNTHASE"/>
    <property type="match status" value="1"/>
</dbReference>
<keyword evidence="4" id="KW-0819">tRNA processing</keyword>
<dbReference type="Proteomes" id="UP000249396">
    <property type="component" value="Unassembled WGS sequence"/>
</dbReference>
<evidence type="ECO:0000313" key="7">
    <source>
        <dbReference type="EMBL" id="PZN70171.1"/>
    </source>
</evidence>
<sequence>MDGLLDFVLRDILTRVGGVDLCVSEFVRVSGLLLPNRTFQRIAPELLSGGLTLSAVPVRVQLLGSDPHFLALNAHRLAKLEPAGIDLNFGCPAPTVNRHQGGAILLREPERIYTIVQAVREAIPRHIPLSAKMRLGYEDKHLAIACALAMESGGAQELFVHARTKVEGYRPPAHWEWVGYIQAEVG</sequence>
<keyword evidence="5" id="KW-0560">Oxidoreductase</keyword>
<evidence type="ECO:0000256" key="1">
    <source>
        <dbReference type="ARBA" id="ARBA00001917"/>
    </source>
</evidence>
<reference evidence="7 8" key="1">
    <citation type="journal article" date="2018" name="Aquat. Microb. Ecol.">
        <title>Gammaproteobacterial methanotrophs dominate.</title>
        <authorList>
            <person name="Rissanen A.J."/>
            <person name="Saarenheimo J."/>
            <person name="Tiirola M."/>
            <person name="Peura S."/>
            <person name="Aalto S.L."/>
            <person name="Karvinen A."/>
            <person name="Nykanen H."/>
        </authorList>
    </citation>
    <scope>NUCLEOTIDE SEQUENCE [LARGE SCALE GENOMIC DNA]</scope>
    <source>
        <strain evidence="7">AMbin10</strain>
    </source>
</reference>
<dbReference type="Gene3D" id="3.20.20.70">
    <property type="entry name" value="Aldolase class I"/>
    <property type="match status" value="1"/>
</dbReference>
<dbReference type="PANTHER" id="PTHR11082">
    <property type="entry name" value="TRNA-DIHYDROURIDINE SYNTHASE"/>
    <property type="match status" value="1"/>
</dbReference>
<dbReference type="EMBL" id="QJPH01000562">
    <property type="protein sequence ID" value="PZN70171.1"/>
    <property type="molecule type" value="Genomic_DNA"/>
</dbReference>
<dbReference type="InterPro" id="IPR018517">
    <property type="entry name" value="tRNA_hU_synthase_CS"/>
</dbReference>
<evidence type="ECO:0000256" key="5">
    <source>
        <dbReference type="ARBA" id="ARBA00023002"/>
    </source>
</evidence>
<evidence type="ECO:0000256" key="2">
    <source>
        <dbReference type="ARBA" id="ARBA00022630"/>
    </source>
</evidence>
<proteinExistence type="predicted"/>
<evidence type="ECO:0000256" key="3">
    <source>
        <dbReference type="ARBA" id="ARBA00022643"/>
    </source>
</evidence>
<evidence type="ECO:0000259" key="6">
    <source>
        <dbReference type="Pfam" id="PF01207"/>
    </source>
</evidence>
<accession>A0A2W4QD45</accession>
<gene>
    <name evidence="7" type="ORF">DM484_28700</name>
</gene>
<protein>
    <submittedName>
        <fullName evidence="7">tRNA dihydrouridine(16) synthase DusC</fullName>
    </submittedName>
</protein>
<dbReference type="SUPFAM" id="SSF51395">
    <property type="entry name" value="FMN-linked oxidoreductases"/>
    <property type="match status" value="1"/>
</dbReference>
<evidence type="ECO:0000313" key="8">
    <source>
        <dbReference type="Proteomes" id="UP000249396"/>
    </source>
</evidence>
<comment type="cofactor">
    <cofactor evidence="1">
        <name>FMN</name>
        <dbReference type="ChEBI" id="CHEBI:58210"/>
    </cofactor>
</comment>
<dbReference type="InterPro" id="IPR035587">
    <property type="entry name" value="DUS-like_FMN-bd"/>
</dbReference>
<feature type="non-terminal residue" evidence="7">
    <location>
        <position position="186"/>
    </location>
</feature>